<dbReference type="GO" id="GO:0080043">
    <property type="term" value="F:quercetin 3-O-glucosyltransferase activity"/>
    <property type="evidence" value="ECO:0007669"/>
    <property type="project" value="TreeGrafter"/>
</dbReference>
<accession>A0A6A4L7V3</accession>
<proteinExistence type="inferred from homology"/>
<dbReference type="GO" id="GO:0080044">
    <property type="term" value="F:quercetin 7-O-glucosyltransferase activity"/>
    <property type="evidence" value="ECO:0007669"/>
    <property type="project" value="TreeGrafter"/>
</dbReference>
<gene>
    <name evidence="3" type="ORF">C3L33_16771</name>
</gene>
<reference evidence="3 4" key="1">
    <citation type="journal article" date="2019" name="Genome Biol. Evol.">
        <title>The Rhododendron genome and chromosomal organization provide insight into shared whole-genome duplications across the heath family (Ericaceae).</title>
        <authorList>
            <person name="Soza V.L."/>
            <person name="Lindsley D."/>
            <person name="Waalkes A."/>
            <person name="Ramage E."/>
            <person name="Patwardhan R.P."/>
            <person name="Burton J.N."/>
            <person name="Adey A."/>
            <person name="Kumar A."/>
            <person name="Qiu R."/>
            <person name="Shendure J."/>
            <person name="Hall B."/>
        </authorList>
    </citation>
    <scope>NUCLEOTIDE SEQUENCE [LARGE SCALE GENOMIC DNA]</scope>
    <source>
        <strain evidence="3">RSF 1966-606</strain>
    </source>
</reference>
<dbReference type="Proteomes" id="UP000428333">
    <property type="component" value="Linkage Group LG10"/>
</dbReference>
<sequence>MANVSDDRHVAVFPFPFTSHFGSLFRLVRRLAADAPNATFSFFSTPKTIESLFSPSKNVPRNIKPYVVPDGVPEGHVFSGNPEEPISLYLAAVEDGKSLKGVLKAAEAETGRRVGCVMSDVFLWFAGALAEEMGVPWVAYVPGDACSLAAHFYSDLIRETVGIHDIAGRENDIVKFIPGFSAMRLGDLPTGILFGNLESPFAMMLYKMGRALPKATAVAILSFEDLDPEINQDLKSKFKMLLNFSPYNSLPSSSPPPSLVSDDYGCIPWLDNHKAASVAYIGFGTAATPPPVEGGVFTKSGTVSALELVLSHEKGKEMKEQVGKFKELALKAAGPGGSSAQNLHTLLEVVTKHNL</sequence>
<dbReference type="PANTHER" id="PTHR11926:SF1494">
    <property type="entry name" value="FLAVONOL 3-O-GLUCOSYLTRANSFERASE UGT76E12-RELATED"/>
    <property type="match status" value="1"/>
</dbReference>
<protein>
    <submittedName>
        <fullName evidence="3">Uncharacterized protein</fullName>
    </submittedName>
</protein>
<dbReference type="AlphaFoldDB" id="A0A6A4L7V3"/>
<dbReference type="OrthoDB" id="5835829at2759"/>
<comment type="caution">
    <text evidence="3">The sequence shown here is derived from an EMBL/GenBank/DDBJ whole genome shotgun (WGS) entry which is preliminary data.</text>
</comment>
<dbReference type="PANTHER" id="PTHR11926">
    <property type="entry name" value="GLUCOSYL/GLUCURONOSYL TRANSFERASES"/>
    <property type="match status" value="1"/>
</dbReference>
<keyword evidence="4" id="KW-1185">Reference proteome</keyword>
<comment type="similarity">
    <text evidence="1">Belongs to the UDP-glycosyltransferase family.</text>
</comment>
<feature type="non-terminal residue" evidence="3">
    <location>
        <position position="1"/>
    </location>
</feature>
<name>A0A6A4L7V3_9ERIC</name>
<keyword evidence="2" id="KW-0808">Transferase</keyword>
<evidence type="ECO:0000256" key="1">
    <source>
        <dbReference type="ARBA" id="ARBA00009995"/>
    </source>
</evidence>
<organism evidence="3 4">
    <name type="scientific">Rhododendron williamsianum</name>
    <dbReference type="NCBI Taxonomy" id="262921"/>
    <lineage>
        <taxon>Eukaryota</taxon>
        <taxon>Viridiplantae</taxon>
        <taxon>Streptophyta</taxon>
        <taxon>Embryophyta</taxon>
        <taxon>Tracheophyta</taxon>
        <taxon>Spermatophyta</taxon>
        <taxon>Magnoliopsida</taxon>
        <taxon>eudicotyledons</taxon>
        <taxon>Gunneridae</taxon>
        <taxon>Pentapetalae</taxon>
        <taxon>asterids</taxon>
        <taxon>Ericales</taxon>
        <taxon>Ericaceae</taxon>
        <taxon>Ericoideae</taxon>
        <taxon>Rhodoreae</taxon>
        <taxon>Rhododendron</taxon>
    </lineage>
</organism>
<evidence type="ECO:0000313" key="3">
    <source>
        <dbReference type="EMBL" id="KAE9451359.1"/>
    </source>
</evidence>
<keyword evidence="2" id="KW-0328">Glycosyltransferase</keyword>
<dbReference type="SUPFAM" id="SSF53756">
    <property type="entry name" value="UDP-Glycosyltransferase/glycogen phosphorylase"/>
    <property type="match status" value="1"/>
</dbReference>
<dbReference type="EMBL" id="QEFC01002715">
    <property type="protein sequence ID" value="KAE9451359.1"/>
    <property type="molecule type" value="Genomic_DNA"/>
</dbReference>
<evidence type="ECO:0000313" key="4">
    <source>
        <dbReference type="Proteomes" id="UP000428333"/>
    </source>
</evidence>
<dbReference type="Gene3D" id="3.40.50.2000">
    <property type="entry name" value="Glycogen Phosphorylase B"/>
    <property type="match status" value="3"/>
</dbReference>
<evidence type="ECO:0000256" key="2">
    <source>
        <dbReference type="ARBA" id="ARBA00022676"/>
    </source>
</evidence>